<dbReference type="InterPro" id="IPR001789">
    <property type="entry name" value="Sig_transdc_resp-reg_receiver"/>
</dbReference>
<keyword evidence="2" id="KW-0805">Transcription regulation</keyword>
<dbReference type="SMART" id="SM00448">
    <property type="entry name" value="REC"/>
    <property type="match status" value="1"/>
</dbReference>
<dbReference type="EMBL" id="CP118615">
    <property type="protein sequence ID" value="WDZ86408.1"/>
    <property type="molecule type" value="Genomic_DNA"/>
</dbReference>
<dbReference type="PROSITE" id="PS50110">
    <property type="entry name" value="RESPONSE_REGULATORY"/>
    <property type="match status" value="1"/>
</dbReference>
<dbReference type="SUPFAM" id="SSF52172">
    <property type="entry name" value="CheY-like"/>
    <property type="match status" value="1"/>
</dbReference>
<dbReference type="Pfam" id="PF00196">
    <property type="entry name" value="GerE"/>
    <property type="match status" value="1"/>
</dbReference>
<evidence type="ECO:0000256" key="3">
    <source>
        <dbReference type="ARBA" id="ARBA00023125"/>
    </source>
</evidence>
<dbReference type="PROSITE" id="PS00622">
    <property type="entry name" value="HTH_LUXR_1"/>
    <property type="match status" value="1"/>
</dbReference>
<organism evidence="8 9">
    <name type="scientific">Micromonospora cathayae</name>
    <dbReference type="NCBI Taxonomy" id="3028804"/>
    <lineage>
        <taxon>Bacteria</taxon>
        <taxon>Bacillati</taxon>
        <taxon>Actinomycetota</taxon>
        <taxon>Actinomycetes</taxon>
        <taxon>Micromonosporales</taxon>
        <taxon>Micromonosporaceae</taxon>
        <taxon>Micromonospora</taxon>
    </lineage>
</organism>
<keyword evidence="3" id="KW-0238">DNA-binding</keyword>
<evidence type="ECO:0000313" key="8">
    <source>
        <dbReference type="EMBL" id="WDZ86408.1"/>
    </source>
</evidence>
<dbReference type="CDD" id="cd06170">
    <property type="entry name" value="LuxR_C_like"/>
    <property type="match status" value="1"/>
</dbReference>
<dbReference type="InterPro" id="IPR000792">
    <property type="entry name" value="Tscrpt_reg_LuxR_C"/>
</dbReference>
<gene>
    <name evidence="8" type="ORF">PVK37_08425</name>
</gene>
<dbReference type="InterPro" id="IPR011006">
    <property type="entry name" value="CheY-like_superfamily"/>
</dbReference>
<dbReference type="Proteomes" id="UP001219605">
    <property type="component" value="Chromosome"/>
</dbReference>
<feature type="domain" description="Response regulatory" evidence="7">
    <location>
        <begin position="2"/>
        <end position="122"/>
    </location>
</feature>
<proteinExistence type="predicted"/>
<feature type="modified residue" description="4-aspartylphosphate" evidence="5">
    <location>
        <position position="52"/>
    </location>
</feature>
<feature type="domain" description="HTH luxR-type" evidence="6">
    <location>
        <begin position="144"/>
        <end position="214"/>
    </location>
</feature>
<sequence>MRIVIAEDLALLREGLIRILQANGFEVVEAVDNGAALIRSLMTHRPDVAIVDVRLPPTFTDEGLRSAIEARRQIPGLPIMVLSQYVEQIYARELMSDRAGAVGYLLKDRVTDVDQFVASVRQVAAGSTVMDPDVVSALLTRRSADPKLLGLSPREHEVLALMAQGRSNAAIAARMFVTEKTVSKHSNSIFAKLGLKPSEDDNRRILAVLAYLQG</sequence>
<dbReference type="RefSeq" id="WP_275033224.1">
    <property type="nucleotide sequence ID" value="NZ_CP118615.1"/>
</dbReference>
<dbReference type="SMART" id="SM00421">
    <property type="entry name" value="HTH_LUXR"/>
    <property type="match status" value="1"/>
</dbReference>
<dbReference type="InterPro" id="IPR058245">
    <property type="entry name" value="NreC/VraR/RcsB-like_REC"/>
</dbReference>
<keyword evidence="1 5" id="KW-0597">Phosphoprotein</keyword>
<keyword evidence="4" id="KW-0804">Transcription</keyword>
<evidence type="ECO:0000256" key="5">
    <source>
        <dbReference type="PROSITE-ProRule" id="PRU00169"/>
    </source>
</evidence>
<accession>A0ABY7ZWL4</accession>
<dbReference type="Pfam" id="PF00072">
    <property type="entry name" value="Response_reg"/>
    <property type="match status" value="1"/>
</dbReference>
<evidence type="ECO:0000259" key="6">
    <source>
        <dbReference type="PROSITE" id="PS50043"/>
    </source>
</evidence>
<dbReference type="PROSITE" id="PS50043">
    <property type="entry name" value="HTH_LUXR_2"/>
    <property type="match status" value="1"/>
</dbReference>
<dbReference type="Gene3D" id="3.40.50.2300">
    <property type="match status" value="1"/>
</dbReference>
<dbReference type="PRINTS" id="PR00038">
    <property type="entry name" value="HTHLUXR"/>
</dbReference>
<evidence type="ECO:0000313" key="9">
    <source>
        <dbReference type="Proteomes" id="UP001219605"/>
    </source>
</evidence>
<evidence type="ECO:0000259" key="7">
    <source>
        <dbReference type="PROSITE" id="PS50110"/>
    </source>
</evidence>
<name>A0ABY7ZWL4_9ACTN</name>
<dbReference type="PANTHER" id="PTHR43214:SF24">
    <property type="entry name" value="TRANSCRIPTIONAL REGULATORY PROTEIN NARL-RELATED"/>
    <property type="match status" value="1"/>
</dbReference>
<keyword evidence="9" id="KW-1185">Reference proteome</keyword>
<protein>
    <submittedName>
        <fullName evidence="8">Response regulator transcription factor</fullName>
    </submittedName>
</protein>
<evidence type="ECO:0000256" key="1">
    <source>
        <dbReference type="ARBA" id="ARBA00022553"/>
    </source>
</evidence>
<evidence type="ECO:0000256" key="4">
    <source>
        <dbReference type="ARBA" id="ARBA00023163"/>
    </source>
</evidence>
<reference evidence="8 9" key="1">
    <citation type="submission" date="2023-02" db="EMBL/GenBank/DDBJ databases">
        <authorList>
            <person name="Mo P."/>
        </authorList>
    </citation>
    <scope>NUCLEOTIDE SEQUENCE [LARGE SCALE GENOMIC DNA]</scope>
    <source>
        <strain evidence="8 9">HUAS 3</strain>
    </source>
</reference>
<dbReference type="PANTHER" id="PTHR43214">
    <property type="entry name" value="TWO-COMPONENT RESPONSE REGULATOR"/>
    <property type="match status" value="1"/>
</dbReference>
<dbReference type="CDD" id="cd17535">
    <property type="entry name" value="REC_NarL-like"/>
    <property type="match status" value="1"/>
</dbReference>
<evidence type="ECO:0000256" key="2">
    <source>
        <dbReference type="ARBA" id="ARBA00023015"/>
    </source>
</evidence>
<dbReference type="InterPro" id="IPR039420">
    <property type="entry name" value="WalR-like"/>
</dbReference>